<name>A0A8J2N2F1_9PLEO</name>
<sequence>MTHNSSTTISYWAPSSPSRFYMQLHTPLTLAQIQLVHSYEDFGVLHIPASEPGLANFLHRRIEFLETSSQDAQMMSKLVANLHSLKASDGGGDGTKVNILSTTVLGDESGHLIPEGYRLLWKWAKPHSQYRKSGFWDYSLTKVLMDAEWNAGKGVLILVKAVEEQEYERVMKGETKTDVIFS</sequence>
<organism evidence="1 2">
    <name type="scientific">Alternaria atra</name>
    <dbReference type="NCBI Taxonomy" id="119953"/>
    <lineage>
        <taxon>Eukaryota</taxon>
        <taxon>Fungi</taxon>
        <taxon>Dikarya</taxon>
        <taxon>Ascomycota</taxon>
        <taxon>Pezizomycotina</taxon>
        <taxon>Dothideomycetes</taxon>
        <taxon>Pleosporomycetidae</taxon>
        <taxon>Pleosporales</taxon>
        <taxon>Pleosporineae</taxon>
        <taxon>Pleosporaceae</taxon>
        <taxon>Alternaria</taxon>
        <taxon>Alternaria sect. Ulocladioides</taxon>
    </lineage>
</organism>
<dbReference type="AlphaFoldDB" id="A0A8J2N2F1"/>
<accession>A0A8J2N2F1</accession>
<dbReference type="EMBL" id="CAJRGZ010000023">
    <property type="protein sequence ID" value="CAG5178259.1"/>
    <property type="molecule type" value="Genomic_DNA"/>
</dbReference>
<proteinExistence type="predicted"/>
<dbReference type="GeneID" id="67020741"/>
<protein>
    <submittedName>
        <fullName evidence="1">Uncharacterized protein</fullName>
    </submittedName>
</protein>
<reference evidence="1" key="1">
    <citation type="submission" date="2021-05" db="EMBL/GenBank/DDBJ databases">
        <authorList>
            <person name="Stam R."/>
        </authorList>
    </citation>
    <scope>NUCLEOTIDE SEQUENCE</scope>
    <source>
        <strain evidence="1">CS162</strain>
    </source>
</reference>
<dbReference type="OrthoDB" id="3476937at2759"/>
<comment type="caution">
    <text evidence="1">The sequence shown here is derived from an EMBL/GenBank/DDBJ whole genome shotgun (WGS) entry which is preliminary data.</text>
</comment>
<dbReference type="RefSeq" id="XP_043172179.1">
    <property type="nucleotide sequence ID" value="XM_043316244.1"/>
</dbReference>
<evidence type="ECO:0000313" key="1">
    <source>
        <dbReference type="EMBL" id="CAG5178259.1"/>
    </source>
</evidence>
<gene>
    <name evidence="1" type="ORF">ALTATR162_LOCUS8611</name>
</gene>
<keyword evidence="2" id="KW-1185">Reference proteome</keyword>
<dbReference type="Proteomes" id="UP000676310">
    <property type="component" value="Unassembled WGS sequence"/>
</dbReference>
<evidence type="ECO:0000313" key="2">
    <source>
        <dbReference type="Proteomes" id="UP000676310"/>
    </source>
</evidence>